<dbReference type="PANTHER" id="PTHR34301:SF8">
    <property type="entry name" value="ATPASE DOMAIN-CONTAINING PROTEIN"/>
    <property type="match status" value="1"/>
</dbReference>
<evidence type="ECO:0000313" key="1">
    <source>
        <dbReference type="EMBL" id="RTE64486.1"/>
    </source>
</evidence>
<dbReference type="OrthoDB" id="2020141at2"/>
<evidence type="ECO:0000313" key="2">
    <source>
        <dbReference type="Proteomes" id="UP000283087"/>
    </source>
</evidence>
<reference evidence="1 2" key="1">
    <citation type="submission" date="2018-11" db="EMBL/GenBank/DDBJ databases">
        <title>The draft genome sequence of Amphritea opalescens ANRC-JH13T.</title>
        <authorList>
            <person name="Fang Z."/>
            <person name="Zhang Y."/>
            <person name="Han X."/>
        </authorList>
    </citation>
    <scope>NUCLEOTIDE SEQUENCE [LARGE SCALE GENOMIC DNA]</scope>
    <source>
        <strain evidence="1 2">ANRC-JH13</strain>
    </source>
</reference>
<dbReference type="AlphaFoldDB" id="A0A430KLZ5"/>
<name>A0A430KLZ5_9GAMM</name>
<accession>A0A430KLZ5</accession>
<sequence>MIDPEKGFTSDVITDPNRFVGRIDLIRSCMQALHSPNSLIAIYGKRGVGKSSLLRQVQQMALGDYTLATNAGLHHEIPDKPRTYLTVFYTCDAIIESGEALVSRLCNDQNDEDGLLRLVPQDGKEIVEFTRTKEVSGGADLKVINWGAKGIESSKYARVVEGDTVQTFRNFVSSVVQHQVKGKMKRDGLLILLDEFDVLQNKNGLGSLIKSLSSKDIKFGVCGIGQDLTDLIEDHASVERLLEQGAIHVKTMPDQEAVNVLNKAEELFEGDLGIDDDVKNDIVKASQGYPYFIQMIGKSCVSKASQLGLTVIDRHVYNRVLEDIKSGVAFPTLESSYQRAIGNSEARQMLLHLLAEQPEEMTLFHEDVGRILLKNVRKDAAEFEVDYLDQNLPRLLDRKFGPVLRRIPEGQGIYEFINPVFRLYVNLRAI</sequence>
<dbReference type="RefSeq" id="WP_126159822.1">
    <property type="nucleotide sequence ID" value="NZ_RQXW01000021.1"/>
</dbReference>
<dbReference type="InterPro" id="IPR027417">
    <property type="entry name" value="P-loop_NTPase"/>
</dbReference>
<dbReference type="EMBL" id="RQXW01000021">
    <property type="protein sequence ID" value="RTE64486.1"/>
    <property type="molecule type" value="Genomic_DNA"/>
</dbReference>
<proteinExistence type="predicted"/>
<keyword evidence="2" id="KW-1185">Reference proteome</keyword>
<gene>
    <name evidence="1" type="ORF">EH243_16830</name>
</gene>
<dbReference type="Gene3D" id="3.40.50.300">
    <property type="entry name" value="P-loop containing nucleotide triphosphate hydrolases"/>
    <property type="match status" value="1"/>
</dbReference>
<dbReference type="Proteomes" id="UP000283087">
    <property type="component" value="Unassembled WGS sequence"/>
</dbReference>
<organism evidence="1 2">
    <name type="scientific">Amphritea opalescens</name>
    <dbReference type="NCBI Taxonomy" id="2490544"/>
    <lineage>
        <taxon>Bacteria</taxon>
        <taxon>Pseudomonadati</taxon>
        <taxon>Pseudomonadota</taxon>
        <taxon>Gammaproteobacteria</taxon>
        <taxon>Oceanospirillales</taxon>
        <taxon>Oceanospirillaceae</taxon>
        <taxon>Amphritea</taxon>
    </lineage>
</organism>
<dbReference type="SUPFAM" id="SSF52540">
    <property type="entry name" value="P-loop containing nucleoside triphosphate hydrolases"/>
    <property type="match status" value="1"/>
</dbReference>
<dbReference type="PANTHER" id="PTHR34301">
    <property type="entry name" value="DNA-BINDING PROTEIN-RELATED"/>
    <property type="match status" value="1"/>
</dbReference>
<comment type="caution">
    <text evidence="1">The sequence shown here is derived from an EMBL/GenBank/DDBJ whole genome shotgun (WGS) entry which is preliminary data.</text>
</comment>
<protein>
    <submittedName>
        <fullName evidence="1">Uncharacterized protein</fullName>
    </submittedName>
</protein>